<protein>
    <submittedName>
        <fullName evidence="3">Uncharacterized protein DUF1707</fullName>
    </submittedName>
</protein>
<sequence length="94" mass="10052">MTEQPHLSPSRQPVPHSDVLASDEDRERAVERVRAAVADGRLVLSGRDDRPDRVHGARTLGEPAEAACGLPEPGPRDSLGLALFGAVVTKPPDR</sequence>
<dbReference type="AlphaFoldDB" id="A0A542UCU7"/>
<feature type="domain" description="DUF1707" evidence="2">
    <location>
        <begin position="20"/>
        <end position="71"/>
    </location>
</feature>
<dbReference type="InterPro" id="IPR012551">
    <property type="entry name" value="DUF1707_SHOCT-like"/>
</dbReference>
<feature type="region of interest" description="Disordered" evidence="1">
    <location>
        <begin position="1"/>
        <end position="26"/>
    </location>
</feature>
<evidence type="ECO:0000313" key="3">
    <source>
        <dbReference type="EMBL" id="TQK96868.1"/>
    </source>
</evidence>
<proteinExistence type="predicted"/>
<evidence type="ECO:0000256" key="1">
    <source>
        <dbReference type="SAM" id="MobiDB-lite"/>
    </source>
</evidence>
<comment type="caution">
    <text evidence="3">The sequence shown here is derived from an EMBL/GenBank/DDBJ whole genome shotgun (WGS) entry which is preliminary data.</text>
</comment>
<evidence type="ECO:0000313" key="4">
    <source>
        <dbReference type="Proteomes" id="UP000318103"/>
    </source>
</evidence>
<accession>A0A542UCU7</accession>
<gene>
    <name evidence="3" type="ORF">FB563_1821</name>
</gene>
<keyword evidence="4" id="KW-1185">Reference proteome</keyword>
<name>A0A542UCU7_9ACTN</name>
<evidence type="ECO:0000259" key="2">
    <source>
        <dbReference type="Pfam" id="PF08044"/>
    </source>
</evidence>
<dbReference type="RefSeq" id="WP_055707256.1">
    <property type="nucleotide sequence ID" value="NZ_JBPJFI010000001.1"/>
</dbReference>
<feature type="compositionally biased region" description="Polar residues" evidence="1">
    <location>
        <begin position="1"/>
        <end position="11"/>
    </location>
</feature>
<organism evidence="3 4">
    <name type="scientific">Streptomyces puniciscabiei</name>
    <dbReference type="NCBI Taxonomy" id="164348"/>
    <lineage>
        <taxon>Bacteria</taxon>
        <taxon>Bacillati</taxon>
        <taxon>Actinomycetota</taxon>
        <taxon>Actinomycetes</taxon>
        <taxon>Kitasatosporales</taxon>
        <taxon>Streptomycetaceae</taxon>
        <taxon>Streptomyces</taxon>
    </lineage>
</organism>
<feature type="region of interest" description="Disordered" evidence="1">
    <location>
        <begin position="47"/>
        <end position="77"/>
    </location>
</feature>
<dbReference type="Proteomes" id="UP000318103">
    <property type="component" value="Unassembled WGS sequence"/>
</dbReference>
<dbReference type="Pfam" id="PF08044">
    <property type="entry name" value="DUF1707"/>
    <property type="match status" value="1"/>
</dbReference>
<dbReference type="OrthoDB" id="3625082at2"/>
<dbReference type="EMBL" id="VFNX01000001">
    <property type="protein sequence ID" value="TQK96868.1"/>
    <property type="molecule type" value="Genomic_DNA"/>
</dbReference>
<reference evidence="3 4" key="1">
    <citation type="submission" date="2019-06" db="EMBL/GenBank/DDBJ databases">
        <title>Sequencing the genomes of 1000 actinobacteria strains.</title>
        <authorList>
            <person name="Klenk H.-P."/>
        </authorList>
    </citation>
    <scope>NUCLEOTIDE SEQUENCE [LARGE SCALE GENOMIC DNA]</scope>
    <source>
        <strain evidence="3 4">DSM 41929</strain>
    </source>
</reference>